<dbReference type="Proteomes" id="UP000648187">
    <property type="component" value="Unassembled WGS sequence"/>
</dbReference>
<keyword evidence="2" id="KW-1185">Reference proteome</keyword>
<gene>
    <name evidence="1" type="ORF">HW555_004538</name>
</gene>
<evidence type="ECO:0000313" key="1">
    <source>
        <dbReference type="EMBL" id="KAF9418710.1"/>
    </source>
</evidence>
<dbReference type="EMBL" id="JACKWZ010000051">
    <property type="protein sequence ID" value="KAF9418710.1"/>
    <property type="molecule type" value="Genomic_DNA"/>
</dbReference>
<organism evidence="1 2">
    <name type="scientific">Spodoptera exigua</name>
    <name type="common">Beet armyworm</name>
    <name type="synonym">Noctua fulgens</name>
    <dbReference type="NCBI Taxonomy" id="7107"/>
    <lineage>
        <taxon>Eukaryota</taxon>
        <taxon>Metazoa</taxon>
        <taxon>Ecdysozoa</taxon>
        <taxon>Arthropoda</taxon>
        <taxon>Hexapoda</taxon>
        <taxon>Insecta</taxon>
        <taxon>Pterygota</taxon>
        <taxon>Neoptera</taxon>
        <taxon>Endopterygota</taxon>
        <taxon>Lepidoptera</taxon>
        <taxon>Glossata</taxon>
        <taxon>Ditrysia</taxon>
        <taxon>Noctuoidea</taxon>
        <taxon>Noctuidae</taxon>
        <taxon>Amphipyrinae</taxon>
        <taxon>Spodoptera</taxon>
    </lineage>
</organism>
<comment type="caution">
    <text evidence="1">The sequence shown here is derived from an EMBL/GenBank/DDBJ whole genome shotgun (WGS) entry which is preliminary data.</text>
</comment>
<accession>A0A835GJG8</accession>
<sequence>MSTPVNIHYERERVQFRSALNTRVLRGKPRFVTPHGSRVLQAFRERNVLCEIMECKGASCMDSAERMLPTDTRRYTFAILEYTHKSYVL</sequence>
<dbReference type="AlphaFoldDB" id="A0A835GJG8"/>
<protein>
    <submittedName>
        <fullName evidence="1">Uncharacterized protein</fullName>
    </submittedName>
</protein>
<proteinExistence type="predicted"/>
<reference evidence="1" key="1">
    <citation type="submission" date="2020-08" db="EMBL/GenBank/DDBJ databases">
        <title>Spodoptera exigua strain:BAW_Kor-Di-RS1 Genome sequencing and assembly.</title>
        <authorList>
            <person name="Kim J."/>
            <person name="Nam H.Y."/>
            <person name="Kwon M."/>
            <person name="Choi J.H."/>
            <person name="Cho S.R."/>
            <person name="Kim G.-H."/>
        </authorList>
    </citation>
    <scope>NUCLEOTIDE SEQUENCE</scope>
    <source>
        <strain evidence="1">BAW_Kor-Di-RS1</strain>
        <tissue evidence="1">Whole-body</tissue>
    </source>
</reference>
<name>A0A835GJG8_SPOEX</name>
<evidence type="ECO:0000313" key="2">
    <source>
        <dbReference type="Proteomes" id="UP000648187"/>
    </source>
</evidence>